<dbReference type="PIRSF" id="PIRSF006060">
    <property type="entry name" value="AA_transporter"/>
    <property type="match status" value="1"/>
</dbReference>
<evidence type="ECO:0000256" key="15">
    <source>
        <dbReference type="ARBA" id="ARBA00074336"/>
    </source>
</evidence>
<keyword evidence="21" id="KW-1185">Reference proteome</keyword>
<feature type="transmembrane region" description="Helical" evidence="19">
    <location>
        <begin position="327"/>
        <end position="348"/>
    </location>
</feature>
<evidence type="ECO:0000256" key="9">
    <source>
        <dbReference type="ARBA" id="ARBA00023157"/>
    </source>
</evidence>
<keyword evidence="9" id="KW-1015">Disulfide bond</keyword>
<feature type="transmembrane region" description="Helical" evidence="19">
    <location>
        <begin position="128"/>
        <end position="146"/>
    </location>
</feature>
<feature type="transmembrane region" description="Helical" evidence="19">
    <location>
        <begin position="404"/>
        <end position="426"/>
    </location>
</feature>
<feature type="transmembrane region" description="Helical" evidence="19">
    <location>
        <begin position="62"/>
        <end position="81"/>
    </location>
</feature>
<protein>
    <recommendedName>
        <fullName evidence="15">b(0,+)-type amino acid transporter 1</fullName>
    </recommendedName>
    <alternativeName>
        <fullName evidence="16">Glycoprotein-associated amino acid transporter b0,+AT1</fullName>
    </alternativeName>
    <alternativeName>
        <fullName evidence="17">Solute carrier family 7 member 9</fullName>
    </alternativeName>
</protein>
<dbReference type="FunFam" id="1.20.1740.10:FF:000015">
    <property type="entry name" value="B(0,+)-type amino acid transporter 1"/>
    <property type="match status" value="1"/>
</dbReference>
<dbReference type="InterPro" id="IPR050598">
    <property type="entry name" value="AminoAcid_Transporter"/>
</dbReference>
<feature type="transmembrane region" description="Helical" evidence="19">
    <location>
        <begin position="93"/>
        <end position="116"/>
    </location>
</feature>
<gene>
    <name evidence="20" type="ORF">MGAL_10B057421</name>
</gene>
<evidence type="ECO:0000256" key="8">
    <source>
        <dbReference type="ARBA" id="ARBA00023136"/>
    </source>
</evidence>
<keyword evidence="3" id="KW-0813">Transport</keyword>
<dbReference type="Proteomes" id="UP000596742">
    <property type="component" value="Unassembled WGS sequence"/>
</dbReference>
<name>A0A8B6HIH8_MYTGA</name>
<dbReference type="AlphaFoldDB" id="A0A8B6HIH8"/>
<keyword evidence="7 19" id="KW-1133">Transmembrane helix</keyword>
<evidence type="ECO:0000256" key="17">
    <source>
        <dbReference type="ARBA" id="ARBA00083296"/>
    </source>
</evidence>
<evidence type="ECO:0000256" key="1">
    <source>
        <dbReference type="ARBA" id="ARBA00004424"/>
    </source>
</evidence>
<feature type="transmembrane region" description="Helical" evidence="19">
    <location>
        <begin position="184"/>
        <end position="204"/>
    </location>
</feature>
<keyword evidence="8 19" id="KW-0472">Membrane</keyword>
<evidence type="ECO:0000256" key="14">
    <source>
        <dbReference type="ARBA" id="ARBA00052732"/>
    </source>
</evidence>
<dbReference type="InterPro" id="IPR002293">
    <property type="entry name" value="AA/rel_permease1"/>
</dbReference>
<evidence type="ECO:0000256" key="10">
    <source>
        <dbReference type="ARBA" id="ARBA00051323"/>
    </source>
</evidence>
<accession>A0A8B6HIH8</accession>
<proteinExistence type="inferred from homology"/>
<dbReference type="PANTHER" id="PTHR11785:SF512">
    <property type="entry name" value="SOBREMESA, ISOFORM B"/>
    <property type="match status" value="1"/>
</dbReference>
<evidence type="ECO:0000256" key="13">
    <source>
        <dbReference type="ARBA" id="ARBA00052179"/>
    </source>
</evidence>
<comment type="catalytic activity">
    <reaction evidence="13">
        <text>L-cysteine(out) + L-arginine(in) = L-cysteine(in) + L-arginine(out)</text>
        <dbReference type="Rhea" id="RHEA:71071"/>
        <dbReference type="ChEBI" id="CHEBI:32682"/>
        <dbReference type="ChEBI" id="CHEBI:35235"/>
    </reaction>
    <physiologicalReaction direction="left-to-right" evidence="13">
        <dbReference type="Rhea" id="RHEA:71072"/>
    </physiologicalReaction>
</comment>
<evidence type="ECO:0000256" key="3">
    <source>
        <dbReference type="ARBA" id="ARBA00022448"/>
    </source>
</evidence>
<dbReference type="GO" id="GO:0016324">
    <property type="term" value="C:apical plasma membrane"/>
    <property type="evidence" value="ECO:0007669"/>
    <property type="project" value="UniProtKB-SubCell"/>
</dbReference>
<evidence type="ECO:0000313" key="20">
    <source>
        <dbReference type="EMBL" id="VDI79583.1"/>
    </source>
</evidence>
<organism evidence="20 21">
    <name type="scientific">Mytilus galloprovincialis</name>
    <name type="common">Mediterranean mussel</name>
    <dbReference type="NCBI Taxonomy" id="29158"/>
    <lineage>
        <taxon>Eukaryota</taxon>
        <taxon>Metazoa</taxon>
        <taxon>Spiralia</taxon>
        <taxon>Lophotrochozoa</taxon>
        <taxon>Mollusca</taxon>
        <taxon>Bivalvia</taxon>
        <taxon>Autobranchia</taxon>
        <taxon>Pteriomorphia</taxon>
        <taxon>Mytilida</taxon>
        <taxon>Mytiloidea</taxon>
        <taxon>Mytilidae</taxon>
        <taxon>Mytilinae</taxon>
        <taxon>Mytilus</taxon>
    </lineage>
</organism>
<comment type="catalytic activity">
    <reaction evidence="14">
        <text>L-leucine(out) + L-arginine(in) = L-leucine(in) + L-arginine(out)</text>
        <dbReference type="Rhea" id="RHEA:71059"/>
        <dbReference type="ChEBI" id="CHEBI:32682"/>
        <dbReference type="ChEBI" id="CHEBI:57427"/>
    </reaction>
    <physiologicalReaction direction="left-to-right" evidence="14">
        <dbReference type="Rhea" id="RHEA:71060"/>
    </physiologicalReaction>
</comment>
<evidence type="ECO:0000256" key="19">
    <source>
        <dbReference type="SAM" id="Phobius"/>
    </source>
</evidence>
<feature type="transmembrane region" description="Helical" evidence="19">
    <location>
        <begin position="285"/>
        <end position="307"/>
    </location>
</feature>
<sequence length="516" mass="56087">MLLCHGQDVNSHSLDRKNLFEEQHKDPEGIFPRMKSIDKTADSECTSSTTVLTDGIPVKRRLGFLSGVSVIVGTIIGSGIFVSPKGVLQNTGSVAVCLITWCVCGLISLMGALVYAELGLMIPKSGSDVGYLMAAFGKFPAFMYTWTQLLVFPGGQVIKSLTVAEYISKAVFDECGPNEATKKIMAAFVLLSAGITNCISVRLVARTQILFTTLKLAGLTIIIVGGIISLAKGQFGSLTTGFDGTIDNPTTIVSAVYSGLWAFDGWAQLNFVVEELKKPKRNLPLCIITSVLLVLVVYLLVNISYFAVLNKDEYLSSWAVAGTWAEYVLPGAVVLVPITVACSVYGSLNSSGFAVGRIIFATAREGIFPECLCYLNINSNIPLPSTILIVALSFIMILPSNISLLLNLLGFLTWFFYGFGMVANIVLRFKMKDTKRPLKVPILIPILVLICCVYLVVAPFLEPVKVEFWYAVTYLAVGVVLYFPFAFFKLSVPGMDKVNTLVQYLMNAAPPQQMIS</sequence>
<feature type="transmembrane region" description="Helical" evidence="19">
    <location>
        <begin position="468"/>
        <end position="488"/>
    </location>
</feature>
<comment type="similarity">
    <text evidence="2">Belongs to the amino acid-polyamine-organocation (APC) superfamily.</text>
</comment>
<comment type="catalytic activity">
    <reaction evidence="18">
        <text>L-phenylalanine(out) + L-arginine(in) = L-phenylalanine(in) + L-arginine(out)</text>
        <dbReference type="Rhea" id="RHEA:71067"/>
        <dbReference type="ChEBI" id="CHEBI:32682"/>
        <dbReference type="ChEBI" id="CHEBI:58095"/>
    </reaction>
    <physiologicalReaction direction="left-to-right" evidence="18">
        <dbReference type="Rhea" id="RHEA:71068"/>
    </physiologicalReaction>
</comment>
<feature type="transmembrane region" description="Helical" evidence="19">
    <location>
        <begin position="216"/>
        <end position="235"/>
    </location>
</feature>
<comment type="caution">
    <text evidence="20">The sequence shown here is derived from an EMBL/GenBank/DDBJ whole genome shotgun (WGS) entry which is preliminary data.</text>
</comment>
<dbReference type="Pfam" id="PF13520">
    <property type="entry name" value="AA_permease_2"/>
    <property type="match status" value="1"/>
</dbReference>
<dbReference type="Gene3D" id="1.20.1740.10">
    <property type="entry name" value="Amino acid/polyamine transporter I"/>
    <property type="match status" value="1"/>
</dbReference>
<comment type="catalytic activity">
    <reaction evidence="12">
        <text>L-histidine(out) + L-arginine(in) = L-histidine(in) + L-arginine(out)</text>
        <dbReference type="Rhea" id="RHEA:71063"/>
        <dbReference type="ChEBI" id="CHEBI:32682"/>
        <dbReference type="ChEBI" id="CHEBI:57595"/>
    </reaction>
    <physiologicalReaction direction="left-to-right" evidence="12">
        <dbReference type="Rhea" id="RHEA:71064"/>
    </physiologicalReaction>
</comment>
<evidence type="ECO:0000256" key="5">
    <source>
        <dbReference type="ARBA" id="ARBA00022553"/>
    </source>
</evidence>
<dbReference type="GO" id="GO:0015179">
    <property type="term" value="F:L-amino acid transmembrane transporter activity"/>
    <property type="evidence" value="ECO:0007669"/>
    <property type="project" value="TreeGrafter"/>
</dbReference>
<feature type="transmembrane region" description="Helical" evidence="19">
    <location>
        <begin position="438"/>
        <end position="456"/>
    </location>
</feature>
<evidence type="ECO:0000256" key="7">
    <source>
        <dbReference type="ARBA" id="ARBA00022989"/>
    </source>
</evidence>
<evidence type="ECO:0000256" key="12">
    <source>
        <dbReference type="ARBA" id="ARBA00051835"/>
    </source>
</evidence>
<dbReference type="OrthoDB" id="6105241at2759"/>
<dbReference type="PANTHER" id="PTHR11785">
    <property type="entry name" value="AMINO ACID TRANSPORTER"/>
    <property type="match status" value="1"/>
</dbReference>
<evidence type="ECO:0000256" key="11">
    <source>
        <dbReference type="ARBA" id="ARBA00051814"/>
    </source>
</evidence>
<keyword evidence="4" id="KW-1003">Cell membrane</keyword>
<comment type="catalytic activity">
    <reaction evidence="11">
        <text>L-cystine(out) + L-arginine(in) = L-cystine(in) + L-arginine(out)</text>
        <dbReference type="Rhea" id="RHEA:71075"/>
        <dbReference type="ChEBI" id="CHEBI:32682"/>
        <dbReference type="ChEBI" id="CHEBI:35491"/>
    </reaction>
    <physiologicalReaction direction="left-to-right" evidence="11">
        <dbReference type="Rhea" id="RHEA:71076"/>
    </physiologicalReaction>
</comment>
<reference evidence="20" key="1">
    <citation type="submission" date="2018-11" db="EMBL/GenBank/DDBJ databases">
        <authorList>
            <person name="Alioto T."/>
            <person name="Alioto T."/>
        </authorList>
    </citation>
    <scope>NUCLEOTIDE SEQUENCE</scope>
</reference>
<keyword evidence="5" id="KW-0597">Phosphoprotein</keyword>
<evidence type="ECO:0000256" key="2">
    <source>
        <dbReference type="ARBA" id="ARBA00009523"/>
    </source>
</evidence>
<comment type="catalytic activity">
    <reaction evidence="10">
        <text>L-lysine(out) + L-arginine(in) = L-lysine(in) + L-arginine(out)</text>
        <dbReference type="Rhea" id="RHEA:70827"/>
        <dbReference type="ChEBI" id="CHEBI:32551"/>
        <dbReference type="ChEBI" id="CHEBI:32682"/>
    </reaction>
    <physiologicalReaction direction="left-to-right" evidence="10">
        <dbReference type="Rhea" id="RHEA:70828"/>
    </physiologicalReaction>
</comment>
<evidence type="ECO:0000256" key="16">
    <source>
        <dbReference type="ARBA" id="ARBA00079910"/>
    </source>
</evidence>
<feature type="transmembrane region" description="Helical" evidence="19">
    <location>
        <begin position="381"/>
        <end position="398"/>
    </location>
</feature>
<evidence type="ECO:0000313" key="21">
    <source>
        <dbReference type="Proteomes" id="UP000596742"/>
    </source>
</evidence>
<dbReference type="EMBL" id="UYJE01010081">
    <property type="protein sequence ID" value="VDI79583.1"/>
    <property type="molecule type" value="Genomic_DNA"/>
</dbReference>
<feature type="transmembrane region" description="Helical" evidence="19">
    <location>
        <begin position="255"/>
        <end position="273"/>
    </location>
</feature>
<comment type="subcellular location">
    <subcellularLocation>
        <location evidence="1">Apical cell membrane</location>
        <topology evidence="1">Multi-pass membrane protein</topology>
    </subcellularLocation>
</comment>
<evidence type="ECO:0000256" key="4">
    <source>
        <dbReference type="ARBA" id="ARBA00022475"/>
    </source>
</evidence>
<keyword evidence="6 19" id="KW-0812">Transmembrane</keyword>
<evidence type="ECO:0000256" key="6">
    <source>
        <dbReference type="ARBA" id="ARBA00022692"/>
    </source>
</evidence>
<evidence type="ECO:0000256" key="18">
    <source>
        <dbReference type="ARBA" id="ARBA00093193"/>
    </source>
</evidence>